<dbReference type="Proteomes" id="UP001328733">
    <property type="component" value="Unassembled WGS sequence"/>
</dbReference>
<sequence>MSSGIVGLIGKITLDHTGKIGRPPAIYPWLVRGGRRQEAGFVRDLGLPAKTFPFKKGGL</sequence>
<dbReference type="EMBL" id="JBAFSM010000002">
    <property type="protein sequence ID" value="MEG3435875.1"/>
    <property type="molecule type" value="Genomic_DNA"/>
</dbReference>
<dbReference type="AlphaFoldDB" id="A0AAW9QFV3"/>
<organism evidence="1 2">
    <name type="scientific">Pannus brasiliensis CCIBt3594</name>
    <dbReference type="NCBI Taxonomy" id="1427578"/>
    <lineage>
        <taxon>Bacteria</taxon>
        <taxon>Bacillati</taxon>
        <taxon>Cyanobacteriota</taxon>
        <taxon>Cyanophyceae</taxon>
        <taxon>Oscillatoriophycideae</taxon>
        <taxon>Chroococcales</taxon>
        <taxon>Microcystaceae</taxon>
        <taxon>Pannus</taxon>
    </lineage>
</organism>
<comment type="caution">
    <text evidence="1">The sequence shown here is derived from an EMBL/GenBank/DDBJ whole genome shotgun (WGS) entry which is preliminary data.</text>
</comment>
<dbReference type="RefSeq" id="WP_332863324.1">
    <property type="nucleotide sequence ID" value="NZ_JBAFSM010000002.1"/>
</dbReference>
<name>A0AAW9QFV3_9CHRO</name>
<evidence type="ECO:0000313" key="1">
    <source>
        <dbReference type="EMBL" id="MEG3435875.1"/>
    </source>
</evidence>
<keyword evidence="2" id="KW-1185">Reference proteome</keyword>
<reference evidence="1 2" key="1">
    <citation type="submission" date="2024-01" db="EMBL/GenBank/DDBJ databases">
        <title>Genomic insights into the taxonomy and metabolism of the cyanobacterium Pannus brasiliensis CCIBt3594.</title>
        <authorList>
            <person name="Machado M."/>
            <person name="Botero N.B."/>
            <person name="Andreote A.P.D."/>
            <person name="Feitosa A.M.T."/>
            <person name="Popin R."/>
            <person name="Sivonen K."/>
            <person name="Fiore M.F."/>
        </authorList>
    </citation>
    <scope>NUCLEOTIDE SEQUENCE [LARGE SCALE GENOMIC DNA]</scope>
    <source>
        <strain evidence="1 2">CCIBt3594</strain>
    </source>
</reference>
<gene>
    <name evidence="1" type="ORF">V0288_01985</name>
</gene>
<proteinExistence type="predicted"/>
<evidence type="ECO:0000313" key="2">
    <source>
        <dbReference type="Proteomes" id="UP001328733"/>
    </source>
</evidence>
<protein>
    <submittedName>
        <fullName evidence="1">Uncharacterized protein</fullName>
    </submittedName>
</protein>
<accession>A0AAW9QFV3</accession>